<dbReference type="Proteomes" id="UP000030853">
    <property type="component" value="Unassembled WGS sequence"/>
</dbReference>
<name>A0A0B1R562_9GAMM</name>
<protein>
    <submittedName>
        <fullName evidence="1">Uncharacterized protein</fullName>
    </submittedName>
</protein>
<evidence type="ECO:0000313" key="1">
    <source>
        <dbReference type="EMBL" id="KHJ66816.1"/>
    </source>
</evidence>
<evidence type="ECO:0000313" key="2">
    <source>
        <dbReference type="Proteomes" id="UP000030853"/>
    </source>
</evidence>
<dbReference type="EMBL" id="JTJJ01000067">
    <property type="protein sequence ID" value="KHJ66816.1"/>
    <property type="molecule type" value="Genomic_DNA"/>
</dbReference>
<comment type="caution">
    <text evidence="1">The sequence shown here is derived from an EMBL/GenBank/DDBJ whole genome shotgun (WGS) entry which is preliminary data.</text>
</comment>
<organism evidence="1 2">
    <name type="scientific">Pantoea rodasii</name>
    <dbReference type="NCBI Taxonomy" id="1076549"/>
    <lineage>
        <taxon>Bacteria</taxon>
        <taxon>Pseudomonadati</taxon>
        <taxon>Pseudomonadota</taxon>
        <taxon>Gammaproteobacteria</taxon>
        <taxon>Enterobacterales</taxon>
        <taxon>Erwiniaceae</taxon>
        <taxon>Pantoea</taxon>
    </lineage>
</organism>
<accession>A0A0B1R562</accession>
<dbReference type="AlphaFoldDB" id="A0A0B1R562"/>
<gene>
    <name evidence="1" type="ORF">QU24_17375</name>
</gene>
<proteinExistence type="predicted"/>
<reference evidence="1 2" key="1">
    <citation type="submission" date="2014-11" db="EMBL/GenBank/DDBJ databases">
        <title>Genome sequencing of Pantoea rodasii ND03.</title>
        <authorList>
            <person name="Muhamad Yunos N.Y."/>
            <person name="Chan K.-G."/>
        </authorList>
    </citation>
    <scope>NUCLEOTIDE SEQUENCE [LARGE SCALE GENOMIC DNA]</scope>
    <source>
        <strain evidence="1 2">ND03</strain>
    </source>
</reference>
<sequence>MNADKLQRHHALAALMSAVRAFLLANPLAGLIGNTVQPPRMVKLRQITHKNRHFHWHHFFGPDVKQSHINHLIYNHNIFHKSV</sequence>